<dbReference type="CDD" id="cd04301">
    <property type="entry name" value="NAT_SF"/>
    <property type="match status" value="1"/>
</dbReference>
<dbReference type="PANTHER" id="PTHR43877">
    <property type="entry name" value="AMINOALKYLPHOSPHONATE N-ACETYLTRANSFERASE-RELATED-RELATED"/>
    <property type="match status" value="1"/>
</dbReference>
<evidence type="ECO:0000256" key="1">
    <source>
        <dbReference type="ARBA" id="ARBA00022679"/>
    </source>
</evidence>
<dbReference type="STRING" id="383372.Rcas_3360"/>
<keyword evidence="1 4" id="KW-0808">Transferase</keyword>
<dbReference type="AlphaFoldDB" id="A7NPB4"/>
<dbReference type="EMBL" id="CP000804">
    <property type="protein sequence ID" value="ABU59410.1"/>
    <property type="molecule type" value="Genomic_DNA"/>
</dbReference>
<protein>
    <submittedName>
        <fullName evidence="4">GCN5-related N-acetyltransferase</fullName>
    </submittedName>
</protein>
<dbReference type="Pfam" id="PF00583">
    <property type="entry name" value="Acetyltransf_1"/>
    <property type="match status" value="1"/>
</dbReference>
<dbReference type="InterPro" id="IPR016181">
    <property type="entry name" value="Acyl_CoA_acyltransferase"/>
</dbReference>
<feature type="domain" description="N-acetyltransferase" evidence="3">
    <location>
        <begin position="20"/>
        <end position="161"/>
    </location>
</feature>
<name>A7NPB4_ROSCS</name>
<dbReference type="InterPro" id="IPR000182">
    <property type="entry name" value="GNAT_dom"/>
</dbReference>
<dbReference type="eggNOG" id="COG1246">
    <property type="taxonomic scope" value="Bacteria"/>
</dbReference>
<dbReference type="RefSeq" id="WP_012121834.1">
    <property type="nucleotide sequence ID" value="NC_009767.1"/>
</dbReference>
<accession>A7NPB4</accession>
<dbReference type="KEGG" id="rca:Rcas_3360"/>
<keyword evidence="2" id="KW-0012">Acyltransferase</keyword>
<organism evidence="4 5">
    <name type="scientific">Roseiflexus castenholzii (strain DSM 13941 / HLO8)</name>
    <dbReference type="NCBI Taxonomy" id="383372"/>
    <lineage>
        <taxon>Bacteria</taxon>
        <taxon>Bacillati</taxon>
        <taxon>Chloroflexota</taxon>
        <taxon>Chloroflexia</taxon>
        <taxon>Chloroflexales</taxon>
        <taxon>Roseiflexineae</taxon>
        <taxon>Roseiflexaceae</taxon>
        <taxon>Roseiflexus</taxon>
    </lineage>
</organism>
<evidence type="ECO:0000256" key="2">
    <source>
        <dbReference type="ARBA" id="ARBA00023315"/>
    </source>
</evidence>
<dbReference type="OrthoDB" id="9793138at2"/>
<reference evidence="4 5" key="1">
    <citation type="submission" date="2007-08" db="EMBL/GenBank/DDBJ databases">
        <title>Complete sequence of Roseiflexus castenholzii DSM 13941.</title>
        <authorList>
            <consortium name="US DOE Joint Genome Institute"/>
            <person name="Copeland A."/>
            <person name="Lucas S."/>
            <person name="Lapidus A."/>
            <person name="Barry K."/>
            <person name="Glavina del Rio T."/>
            <person name="Dalin E."/>
            <person name="Tice H."/>
            <person name="Pitluck S."/>
            <person name="Thompson L.S."/>
            <person name="Brettin T."/>
            <person name="Bruce D."/>
            <person name="Detter J.C."/>
            <person name="Han C."/>
            <person name="Tapia R."/>
            <person name="Schmutz J."/>
            <person name="Larimer F."/>
            <person name="Land M."/>
            <person name="Hauser L."/>
            <person name="Kyrpides N."/>
            <person name="Mikhailova N."/>
            <person name="Bryant D.A."/>
            <person name="Hanada S."/>
            <person name="Tsukatani Y."/>
            <person name="Richardson P."/>
        </authorList>
    </citation>
    <scope>NUCLEOTIDE SEQUENCE [LARGE SCALE GENOMIC DNA]</scope>
    <source>
        <strain evidence="5">DSM 13941 / HLO8</strain>
    </source>
</reference>
<dbReference type="Gene3D" id="3.40.630.30">
    <property type="match status" value="1"/>
</dbReference>
<gene>
    <name evidence="4" type="ordered locus">Rcas_3360</name>
</gene>
<dbReference type="HOGENOM" id="CLU_119519_0_0_0"/>
<proteinExistence type="predicted"/>
<dbReference type="Proteomes" id="UP000000263">
    <property type="component" value="Chromosome"/>
</dbReference>
<dbReference type="PROSITE" id="PS51186">
    <property type="entry name" value="GNAT"/>
    <property type="match status" value="1"/>
</dbReference>
<dbReference type="GO" id="GO:0016747">
    <property type="term" value="F:acyltransferase activity, transferring groups other than amino-acyl groups"/>
    <property type="evidence" value="ECO:0007669"/>
    <property type="project" value="InterPro"/>
</dbReference>
<evidence type="ECO:0000313" key="4">
    <source>
        <dbReference type="EMBL" id="ABU59410.1"/>
    </source>
</evidence>
<evidence type="ECO:0000313" key="5">
    <source>
        <dbReference type="Proteomes" id="UP000000263"/>
    </source>
</evidence>
<dbReference type="InterPro" id="IPR050832">
    <property type="entry name" value="Bact_Acetyltransf"/>
</dbReference>
<dbReference type="SUPFAM" id="SSF55729">
    <property type="entry name" value="Acyl-CoA N-acyltransferases (Nat)"/>
    <property type="match status" value="1"/>
</dbReference>
<evidence type="ECO:0000259" key="3">
    <source>
        <dbReference type="PROSITE" id="PS51186"/>
    </source>
</evidence>
<keyword evidence="5" id="KW-1185">Reference proteome</keyword>
<sequence>MTVHVRESQVFVVPPRAPDIIVRRAEEDDVESIVAIVAENARQGHLLPRSADNIRATLSSWLVAEVDGSVAGIGSLVQMSPTLVEVRSLAVLPEYRGLRVGQAIVRGLVDEARRRGFPTVFALTRAVPFFEKLGFRVTAKEDFPEKVWRDCVMCPLQHACDETAVVIEFER</sequence>